<dbReference type="InterPro" id="IPR011598">
    <property type="entry name" value="bHLH_dom"/>
</dbReference>
<evidence type="ECO:0000259" key="2">
    <source>
        <dbReference type="PROSITE" id="PS50888"/>
    </source>
</evidence>
<accession>A0A5B8MQ35</accession>
<dbReference type="PROSITE" id="PS50888">
    <property type="entry name" value="BHLH"/>
    <property type="match status" value="1"/>
</dbReference>
<dbReference type="GO" id="GO:0046983">
    <property type="term" value="F:protein dimerization activity"/>
    <property type="evidence" value="ECO:0007669"/>
    <property type="project" value="InterPro"/>
</dbReference>
<evidence type="ECO:0000256" key="1">
    <source>
        <dbReference type="SAM" id="MobiDB-lite"/>
    </source>
</evidence>
<sequence length="274" mass="30091">MTSSEERGAVVTLSDEELSPPSPEVKTSLKRVGEKRSLGEAMTQTMTQATAKTGQHVLDKEEFLRRLDEEHAQMNSSSDMSRQTGEGRPVRKAALSEKKRRMEIRQRIDILRSFHPVSLRVKNMTEVLDDTIHLIYKLVDLSNKGQAAMSAVQALVSTPVRAQERVGVATPTSAPALSELSRQLSTASTGSALVAAVELLASQQRDREKEKVSSVLAEIQNTIHLRQQQAKKGPTLPQTLPQSPAAVARRGLDLSTLTKVLRQQQQQTSLALAQ</sequence>
<feature type="region of interest" description="Disordered" evidence="1">
    <location>
        <begin position="72"/>
        <end position="98"/>
    </location>
</feature>
<feature type="compositionally biased region" description="Low complexity" evidence="1">
    <location>
        <begin position="41"/>
        <end position="51"/>
    </location>
</feature>
<dbReference type="Proteomes" id="UP000316726">
    <property type="component" value="Chromosome 8"/>
</dbReference>
<dbReference type="EMBL" id="CP031041">
    <property type="protein sequence ID" value="QDZ22798.1"/>
    <property type="molecule type" value="Genomic_DNA"/>
</dbReference>
<proteinExistence type="predicted"/>
<evidence type="ECO:0000313" key="3">
    <source>
        <dbReference type="EMBL" id="QDZ22798.1"/>
    </source>
</evidence>
<name>A0A5B8MQ35_9CHLO</name>
<keyword evidence="4" id="KW-1185">Reference proteome</keyword>
<feature type="compositionally biased region" description="Polar residues" evidence="1">
    <location>
        <begin position="73"/>
        <end position="84"/>
    </location>
</feature>
<feature type="region of interest" description="Disordered" evidence="1">
    <location>
        <begin position="1"/>
        <end position="57"/>
    </location>
</feature>
<feature type="domain" description="BHLH" evidence="2">
    <location>
        <begin position="88"/>
        <end position="138"/>
    </location>
</feature>
<dbReference type="SUPFAM" id="SSF47459">
    <property type="entry name" value="HLH, helix-loop-helix DNA-binding domain"/>
    <property type="match status" value="1"/>
</dbReference>
<evidence type="ECO:0000313" key="4">
    <source>
        <dbReference type="Proteomes" id="UP000316726"/>
    </source>
</evidence>
<protein>
    <recommendedName>
        <fullName evidence="2">BHLH domain-containing protein</fullName>
    </recommendedName>
</protein>
<dbReference type="InterPro" id="IPR036638">
    <property type="entry name" value="HLH_DNA-bd_sf"/>
</dbReference>
<gene>
    <name evidence="3" type="ORF">A3770_08p53160</name>
</gene>
<dbReference type="AlphaFoldDB" id="A0A5B8MQ35"/>
<organism evidence="3 4">
    <name type="scientific">Chloropicon primus</name>
    <dbReference type="NCBI Taxonomy" id="1764295"/>
    <lineage>
        <taxon>Eukaryota</taxon>
        <taxon>Viridiplantae</taxon>
        <taxon>Chlorophyta</taxon>
        <taxon>Chloropicophyceae</taxon>
        <taxon>Chloropicales</taxon>
        <taxon>Chloropicaceae</taxon>
        <taxon>Chloropicon</taxon>
    </lineage>
</organism>
<reference evidence="3 4" key="1">
    <citation type="submission" date="2018-07" db="EMBL/GenBank/DDBJ databases">
        <title>The complete nuclear genome of the prasinophyte Chloropicon primus (CCMP1205).</title>
        <authorList>
            <person name="Pombert J.-F."/>
            <person name="Otis C."/>
            <person name="Turmel M."/>
            <person name="Lemieux C."/>
        </authorList>
    </citation>
    <scope>NUCLEOTIDE SEQUENCE [LARGE SCALE GENOMIC DNA]</scope>
    <source>
        <strain evidence="3 4">CCMP1205</strain>
    </source>
</reference>